<evidence type="ECO:0000313" key="2">
    <source>
        <dbReference type="Proteomes" id="UP000193409"/>
    </source>
</evidence>
<dbReference type="RefSeq" id="WP_085870038.1">
    <property type="nucleotide sequence ID" value="NZ_FWFQ01000044.1"/>
</dbReference>
<proteinExistence type="predicted"/>
<sequence>MKVRIRIETEFGWGERRLHEIGGLERSSIEASEASLGLSLTEGKSILKEIQRAVLQDQVEEISEVEQVCPTCSTYLPVHDRRPRRVDTLFGRVTVEAPRVRMCMCRFPEFPEFKAAYSPLTRILPENATPELRRLQADLGARHSFREAARLLNELTPCARQNHATIRNRLASVAACLEDGCDEAPKVSDVQSIPTEVTVFLDSAYVRSRPEYQRRNFEVIVGSIESETGKKRRLGLSQAGADHPIDSLRSNLKAAGWREGVSVTVLSDGEPALPRLVRNATNAEVHHVLDWWHVSARIRHVETTFQSLLSQLESDETPGIEVLVERLRWRIWHGQTSRALDALGTLFRFAMRARECANGWIREAAMSAAARTLDLQTYLNHNISAVIDYGRRRRQGKAVSTSRAEGLVNEIANVRMGKKQRMRWSPNGAHRVAAVRAAVLDGRLSGENLCVA</sequence>
<protein>
    <recommendedName>
        <fullName evidence="3">ISKra4 family transposase</fullName>
    </recommendedName>
</protein>
<dbReference type="AlphaFoldDB" id="A0A1Y5TSY8"/>
<dbReference type="NCBIfam" id="NF033572">
    <property type="entry name" value="transpos_ISKra4"/>
    <property type="match status" value="1"/>
</dbReference>
<organism evidence="1 2">
    <name type="scientific">Pseudoruegeria aquimaris</name>
    <dbReference type="NCBI Taxonomy" id="393663"/>
    <lineage>
        <taxon>Bacteria</taxon>
        <taxon>Pseudomonadati</taxon>
        <taxon>Pseudomonadota</taxon>
        <taxon>Alphaproteobacteria</taxon>
        <taxon>Rhodobacterales</taxon>
        <taxon>Roseobacteraceae</taxon>
        <taxon>Pseudoruegeria</taxon>
    </lineage>
</organism>
<keyword evidence="2" id="KW-1185">Reference proteome</keyword>
<dbReference type="EMBL" id="FWFQ01000044">
    <property type="protein sequence ID" value="SLN67542.1"/>
    <property type="molecule type" value="Genomic_DNA"/>
</dbReference>
<dbReference type="Proteomes" id="UP000193409">
    <property type="component" value="Unassembled WGS sequence"/>
</dbReference>
<accession>A0A1Y5TSY8</accession>
<gene>
    <name evidence="1" type="ORF">PSA7680_03569</name>
</gene>
<evidence type="ECO:0000313" key="1">
    <source>
        <dbReference type="EMBL" id="SLN67542.1"/>
    </source>
</evidence>
<reference evidence="1 2" key="1">
    <citation type="submission" date="2017-03" db="EMBL/GenBank/DDBJ databases">
        <authorList>
            <person name="Afonso C.L."/>
            <person name="Miller P.J."/>
            <person name="Scott M.A."/>
            <person name="Spackman E."/>
            <person name="Goraichik I."/>
            <person name="Dimitrov K.M."/>
            <person name="Suarez D.L."/>
            <person name="Swayne D.E."/>
        </authorList>
    </citation>
    <scope>NUCLEOTIDE SEQUENCE [LARGE SCALE GENOMIC DNA]</scope>
    <source>
        <strain evidence="1 2">CECT 7680</strain>
    </source>
</reference>
<name>A0A1Y5TSY8_9RHOB</name>
<dbReference type="OrthoDB" id="8089897at2"/>
<evidence type="ECO:0008006" key="3">
    <source>
        <dbReference type="Google" id="ProtNLM"/>
    </source>
</evidence>